<accession>A0ABM1V6R2</accession>
<protein>
    <submittedName>
        <fullName evidence="2">Uncharacterized protein LOC114076511</fullName>
    </submittedName>
</protein>
<reference evidence="1" key="1">
    <citation type="journal article" date="2014" name="Nat. Genet.">
        <title>The genome of the stress-tolerant wild tomato species Solanum pennellii.</title>
        <authorList>
            <person name="Bolger A."/>
            <person name="Scossa F."/>
            <person name="Bolger M.E."/>
            <person name="Lanz C."/>
            <person name="Maumus F."/>
            <person name="Tohge T."/>
            <person name="Quesneville H."/>
            <person name="Alseekh S."/>
            <person name="Sorensen I."/>
            <person name="Lichtenstein G."/>
            <person name="Fich E.A."/>
            <person name="Conte M."/>
            <person name="Keller H."/>
            <person name="Schneeberger K."/>
            <person name="Schwacke R."/>
            <person name="Ofner I."/>
            <person name="Vrebalov J."/>
            <person name="Xu Y."/>
            <person name="Osorio S."/>
            <person name="Aflitos S.A."/>
            <person name="Schijlen E."/>
            <person name="Jimenez-Gomez J.M."/>
            <person name="Ryngajllo M."/>
            <person name="Kimura S."/>
            <person name="Kumar R."/>
            <person name="Koenig D."/>
            <person name="Headland L.R."/>
            <person name="Maloof J.N."/>
            <person name="Sinha N."/>
            <person name="van Ham R.C."/>
            <person name="Lankhorst R.K."/>
            <person name="Mao L."/>
            <person name="Vogel A."/>
            <person name="Arsova B."/>
            <person name="Panstruga R."/>
            <person name="Fei Z."/>
            <person name="Rose J.K."/>
            <person name="Zamir D."/>
            <person name="Carrari F."/>
            <person name="Giovannoni J.J."/>
            <person name="Weigel D."/>
            <person name="Usadel B."/>
            <person name="Fernie A.R."/>
        </authorList>
    </citation>
    <scope>NUCLEOTIDE SEQUENCE [LARGE SCALE GENOMIC DNA]</scope>
    <source>
        <strain evidence="1">cv. LA0716</strain>
    </source>
</reference>
<keyword evidence="1" id="KW-1185">Reference proteome</keyword>
<dbReference type="PANTHER" id="PTHR11697:SF230">
    <property type="entry name" value="ZINC FINGER, MYM DOMAIN CONTAINING 1"/>
    <property type="match status" value="1"/>
</dbReference>
<dbReference type="PANTHER" id="PTHR11697">
    <property type="entry name" value="GENERAL TRANSCRIPTION FACTOR 2-RELATED ZINC FINGER PROTEIN"/>
    <property type="match status" value="1"/>
</dbReference>
<proteinExistence type="predicted"/>
<sequence>MNFFCLVTNVLNIFASSFKRSGLLRKHQAEQLEELLISGEVHTGRGLNQERALQWPGDTHWGSHYKTLDNLIVLFPSVIHVLEFTGCEFPNYTNRLLAKTLVVMKFDFAFLLHLMWKVPMMTNELSSSLQRMYQDIVNATGFLALTKQRLQNMRDNEFESLMDDVSSFCDKHDIAIPEMNSSYFPRNSKRKDLDVTYSHHLHVEIFYVVIDLHLQELQIISML</sequence>
<evidence type="ECO:0000313" key="2">
    <source>
        <dbReference type="RefSeq" id="XP_027771430.1"/>
    </source>
</evidence>
<organism evidence="1 2">
    <name type="scientific">Solanum pennellii</name>
    <name type="common">Tomato</name>
    <name type="synonym">Lycopersicon pennellii</name>
    <dbReference type="NCBI Taxonomy" id="28526"/>
    <lineage>
        <taxon>Eukaryota</taxon>
        <taxon>Viridiplantae</taxon>
        <taxon>Streptophyta</taxon>
        <taxon>Embryophyta</taxon>
        <taxon>Tracheophyta</taxon>
        <taxon>Spermatophyta</taxon>
        <taxon>Magnoliopsida</taxon>
        <taxon>eudicotyledons</taxon>
        <taxon>Gunneridae</taxon>
        <taxon>Pentapetalae</taxon>
        <taxon>asterids</taxon>
        <taxon>lamiids</taxon>
        <taxon>Solanales</taxon>
        <taxon>Solanaceae</taxon>
        <taxon>Solanoideae</taxon>
        <taxon>Solaneae</taxon>
        <taxon>Solanum</taxon>
        <taxon>Solanum subgen. Lycopersicon</taxon>
    </lineage>
</organism>
<name>A0ABM1V6R2_SOLPN</name>
<dbReference type="Proteomes" id="UP000694930">
    <property type="component" value="Chromosome 3"/>
</dbReference>
<dbReference type="RefSeq" id="XP_027771430.1">
    <property type="nucleotide sequence ID" value="XM_027915629.1"/>
</dbReference>
<dbReference type="GeneID" id="114076511"/>
<evidence type="ECO:0000313" key="1">
    <source>
        <dbReference type="Proteomes" id="UP000694930"/>
    </source>
</evidence>
<gene>
    <name evidence="2" type="primary">LOC114076511</name>
</gene>
<reference evidence="2" key="2">
    <citation type="submission" date="2025-08" db="UniProtKB">
        <authorList>
            <consortium name="RefSeq"/>
        </authorList>
    </citation>
    <scope>IDENTIFICATION</scope>
</reference>
<dbReference type="InterPro" id="IPR055298">
    <property type="entry name" value="AtLOH3-like"/>
</dbReference>